<dbReference type="InterPro" id="IPR015943">
    <property type="entry name" value="WD40/YVTN_repeat-like_dom_sf"/>
</dbReference>
<evidence type="ECO:0000313" key="4">
    <source>
        <dbReference type="Proteomes" id="UP000005237"/>
    </source>
</evidence>
<name>A0A8R1I3R1_CAEJA</name>
<dbReference type="Pfam" id="PF21034">
    <property type="entry name" value="BCAS3_WD40"/>
    <property type="match status" value="1"/>
</dbReference>
<accession>A0A8R1I3R1</accession>
<feature type="compositionally biased region" description="Pro residues" evidence="1">
    <location>
        <begin position="103"/>
        <end position="119"/>
    </location>
</feature>
<sequence>MPPNANSVGGTKKNKKNKSANQQQQHHQQQQQQQQQPPEPLPPPKALEEEEGEIVAESVESTIETKEKISGDLLDFTAFDRSSLSSRPNVKDSPEEEQAVSAPQPPQPPPVKEPSPAPVKPRTSISSTTAPQPPLEEMLVDMSLDDGPAAPPRKPHPRAAPPPIPSMNTIISKPRSPSCSYIKGQVVRQTALEPQTLVNQVVDLVAMSMTKGQNPPTQIAAEKAEWVQLTSVEKAGEPQDRLKVLIVGLARGYQIWTMNQSDEFEEVLSERQGPVRALKVLPNNLKLRGGRKDPFADSRPLIAVTDAASHLADRQYCSVSILSLTTGKEVHNIKFDEPVSAINVSDQFLVVSLSNVAHAYDILTFSAVREIRMAPCCEYSPPALSLSCQLLAFAAKSLDVNLQSSGGLAAEVEATSSDKYTDQLYSAMNYFSRGVKSISESVGATSGSSSKNSQPQGIITVLNLSAPYFGNDSDGVVCHYVAHVDAISYITFSPDHRLVLSADANANVFNIFLLMPHATTSSLAAVQHLYKLNRGSTPAKVVSTAFSEDCRWLAISTNHGTTHVFAVCPFGGKPNQRTHGDTFVNKESRFHRSAGLTDAADVTASIGPSRHRAMADCCSYTKEHPVAANSPVLAKTNGNSRVGPFPPPLLLVAIEKIKDSRYTKEDLTAWAADMTSFNYGSSQAPAVAARRRLEASRMSVMFCMRSYNSTTSTKHAKTTKMLMSMSLVIAKVDQAQGVVVFQHEIKPLRNDGEVNMEAPPQVSIGLIGGWILQRTKNNADMHAPMPAGSPLMAHTIPDALMTKRTGDEDMWTPHVETRTYLPPHRWIWQGPQFELFAYKEEDQPCLMSPGNKGSNASFKSIPVLISEASSIVFLFRYSSIPNGSIPNSSILKQVLYRYSSIPSEFYPEVAPIFG</sequence>
<dbReference type="GO" id="GO:0006914">
    <property type="term" value="P:autophagy"/>
    <property type="evidence" value="ECO:0007669"/>
    <property type="project" value="InterPro"/>
</dbReference>
<organism evidence="3 4">
    <name type="scientific">Caenorhabditis japonica</name>
    <dbReference type="NCBI Taxonomy" id="281687"/>
    <lineage>
        <taxon>Eukaryota</taxon>
        <taxon>Metazoa</taxon>
        <taxon>Ecdysozoa</taxon>
        <taxon>Nematoda</taxon>
        <taxon>Chromadorea</taxon>
        <taxon>Rhabditida</taxon>
        <taxon>Rhabditina</taxon>
        <taxon>Rhabditomorpha</taxon>
        <taxon>Rhabditoidea</taxon>
        <taxon>Rhabditidae</taxon>
        <taxon>Peloderinae</taxon>
        <taxon>Caenorhabditis</taxon>
    </lineage>
</organism>
<evidence type="ECO:0000313" key="3">
    <source>
        <dbReference type="EnsemblMetazoa" id="CJA14782a.1"/>
    </source>
</evidence>
<dbReference type="GO" id="GO:0005737">
    <property type="term" value="C:cytoplasm"/>
    <property type="evidence" value="ECO:0007669"/>
    <property type="project" value="TreeGrafter"/>
</dbReference>
<dbReference type="Proteomes" id="UP000005237">
    <property type="component" value="Unassembled WGS sequence"/>
</dbReference>
<dbReference type="InterPro" id="IPR036322">
    <property type="entry name" value="WD40_repeat_dom_sf"/>
</dbReference>
<evidence type="ECO:0000259" key="2">
    <source>
        <dbReference type="Pfam" id="PF21034"/>
    </source>
</evidence>
<reference evidence="3" key="2">
    <citation type="submission" date="2022-06" db="UniProtKB">
        <authorList>
            <consortium name="EnsemblMetazoa"/>
        </authorList>
    </citation>
    <scope>IDENTIFICATION</scope>
    <source>
        <strain evidence="3">DF5081</strain>
    </source>
</reference>
<dbReference type="GO" id="GO:0042594">
    <property type="term" value="P:response to starvation"/>
    <property type="evidence" value="ECO:0007669"/>
    <property type="project" value="TreeGrafter"/>
</dbReference>
<dbReference type="Gene3D" id="2.130.10.10">
    <property type="entry name" value="YVTN repeat-like/Quinoprotein amine dehydrogenase"/>
    <property type="match status" value="1"/>
</dbReference>
<dbReference type="InterPro" id="IPR045142">
    <property type="entry name" value="BCAS3-like"/>
</dbReference>
<proteinExistence type="predicted"/>
<dbReference type="InterPro" id="IPR048382">
    <property type="entry name" value="BCAS3_WD40"/>
</dbReference>
<reference evidence="4" key="1">
    <citation type="submission" date="2010-08" db="EMBL/GenBank/DDBJ databases">
        <authorList>
            <consortium name="Caenorhabditis japonica Sequencing Consortium"/>
            <person name="Wilson R.K."/>
        </authorList>
    </citation>
    <scope>NUCLEOTIDE SEQUENCE [LARGE SCALE GENOMIC DNA]</scope>
    <source>
        <strain evidence="4">DF5081</strain>
    </source>
</reference>
<dbReference type="AlphaFoldDB" id="A0A8R1I3R1"/>
<dbReference type="PANTHER" id="PTHR13268:SF0">
    <property type="entry name" value="BCAS3 MICROTUBULE ASSOCIATED CELL MIGRATION FACTOR"/>
    <property type="match status" value="1"/>
</dbReference>
<protein>
    <recommendedName>
        <fullName evidence="2">BCAS3 WD40 domain-containing protein</fullName>
    </recommendedName>
</protein>
<evidence type="ECO:0000256" key="1">
    <source>
        <dbReference type="SAM" id="MobiDB-lite"/>
    </source>
</evidence>
<dbReference type="SUPFAM" id="SSF50978">
    <property type="entry name" value="WD40 repeat-like"/>
    <property type="match status" value="1"/>
</dbReference>
<feature type="domain" description="BCAS3 WD40" evidence="2">
    <location>
        <begin position="244"/>
        <end position="657"/>
    </location>
</feature>
<dbReference type="PANTHER" id="PTHR13268">
    <property type="entry name" value="BREAST CARCINOMA AMPLIFIED SEQUENCE 3"/>
    <property type="match status" value="1"/>
</dbReference>
<feature type="compositionally biased region" description="Low complexity" evidence="1">
    <location>
        <begin position="22"/>
        <end position="36"/>
    </location>
</feature>
<keyword evidence="4" id="KW-1185">Reference proteome</keyword>
<feature type="region of interest" description="Disordered" evidence="1">
    <location>
        <begin position="1"/>
        <end position="167"/>
    </location>
</feature>
<dbReference type="EnsemblMetazoa" id="CJA14782a.1">
    <property type="protein sequence ID" value="CJA14782a.1"/>
    <property type="gene ID" value="WBGene00133986"/>
</dbReference>